<dbReference type="SMART" id="SM00450">
    <property type="entry name" value="RHOD"/>
    <property type="match status" value="2"/>
</dbReference>
<dbReference type="GO" id="GO:0004792">
    <property type="term" value="F:thiosulfate-cyanide sulfurtransferase activity"/>
    <property type="evidence" value="ECO:0007669"/>
    <property type="project" value="UniProtKB-EC"/>
</dbReference>
<proteinExistence type="predicted"/>
<evidence type="ECO:0000259" key="4">
    <source>
        <dbReference type="PROSITE" id="PS50206"/>
    </source>
</evidence>
<sequence>MKKFGIVALVVVIALIGGIVWYTNQGPDVKSSSELEKQEQKYDEYANQEVIVSAVKAKEIIENEDNVAIIDIRRSAQYILGHIPEAVNVWRPDYSADEGEYPFGGMRCSKEKMEELLGSLGIDNETFILLYDGKGDYDAARFWWQLDMYGHDKVALIDGGIDGWKAAGFELTIDEPEVTAKEYKFKGETDLSKLATLEDVKKAMEDPNVVILDTRSIEEFTGETLKKGAYRKGRIPGSVWIEYKEAINVAEGEDKTFKTVEELRKIYEAKGITPDKTIIPYCQSAVRSAHTTFVLTQLLGYENVKNYDGSWIEWSYHEDLPLETGEAK</sequence>
<dbReference type="InterPro" id="IPR001307">
    <property type="entry name" value="Thiosulphate_STrfase_CS"/>
</dbReference>
<accession>A0A419SUX0</accession>
<dbReference type="PANTHER" id="PTHR43855:SF1">
    <property type="entry name" value="THIOSULFATE SULFURTRANSFERASE"/>
    <property type="match status" value="1"/>
</dbReference>
<dbReference type="Pfam" id="PF00581">
    <property type="entry name" value="Rhodanese"/>
    <property type="match status" value="2"/>
</dbReference>
<dbReference type="CDD" id="cd01449">
    <property type="entry name" value="TST_Repeat_2"/>
    <property type="match status" value="1"/>
</dbReference>
<feature type="domain" description="Rhodanese" evidence="4">
    <location>
        <begin position="63"/>
        <end position="173"/>
    </location>
</feature>
<evidence type="ECO:0000313" key="5">
    <source>
        <dbReference type="EMBL" id="RKD29020.1"/>
    </source>
</evidence>
<dbReference type="CDD" id="cd01448">
    <property type="entry name" value="TST_Repeat_1"/>
    <property type="match status" value="1"/>
</dbReference>
<evidence type="ECO:0000256" key="2">
    <source>
        <dbReference type="ARBA" id="ARBA00047549"/>
    </source>
</evidence>
<dbReference type="PROSITE" id="PS50206">
    <property type="entry name" value="RHODANESE_3"/>
    <property type="match status" value="2"/>
</dbReference>
<dbReference type="PANTHER" id="PTHR43855">
    <property type="entry name" value="THIOSULFATE SULFURTRANSFERASE"/>
    <property type="match status" value="1"/>
</dbReference>
<organism evidence="5 6">
    <name type="scientific">Thermohalobacter berrensis</name>
    <dbReference type="NCBI Taxonomy" id="99594"/>
    <lineage>
        <taxon>Bacteria</taxon>
        <taxon>Bacillati</taxon>
        <taxon>Bacillota</taxon>
        <taxon>Tissierellia</taxon>
        <taxon>Tissierellales</taxon>
        <taxon>Thermohalobacteraceae</taxon>
        <taxon>Thermohalobacter</taxon>
    </lineage>
</organism>
<name>A0A419SUX0_9FIRM</name>
<dbReference type="AlphaFoldDB" id="A0A419SUX0"/>
<keyword evidence="6" id="KW-1185">Reference proteome</keyword>
<dbReference type="InterPro" id="IPR036873">
    <property type="entry name" value="Rhodanese-like_dom_sf"/>
</dbReference>
<evidence type="ECO:0000256" key="3">
    <source>
        <dbReference type="RuleBase" id="RU000507"/>
    </source>
</evidence>
<keyword evidence="3 5" id="KW-0808">Transferase</keyword>
<dbReference type="PROSITE" id="PS00683">
    <property type="entry name" value="RHODANESE_2"/>
    <property type="match status" value="1"/>
</dbReference>
<comment type="catalytic activity">
    <reaction evidence="2">
        <text>thiosulfate + hydrogen cyanide = thiocyanate + sulfite + 2 H(+)</text>
        <dbReference type="Rhea" id="RHEA:16881"/>
        <dbReference type="ChEBI" id="CHEBI:15378"/>
        <dbReference type="ChEBI" id="CHEBI:17359"/>
        <dbReference type="ChEBI" id="CHEBI:18022"/>
        <dbReference type="ChEBI" id="CHEBI:18407"/>
        <dbReference type="ChEBI" id="CHEBI:33542"/>
        <dbReference type="EC" id="2.8.1.1"/>
    </reaction>
</comment>
<keyword evidence="1" id="KW-0677">Repeat</keyword>
<evidence type="ECO:0000313" key="6">
    <source>
        <dbReference type="Proteomes" id="UP000284177"/>
    </source>
</evidence>
<dbReference type="OrthoDB" id="9770030at2"/>
<reference evidence="5 6" key="1">
    <citation type="submission" date="2016-08" db="EMBL/GenBank/DDBJ databases">
        <title>Novel Firmicutes and Novel Genomes.</title>
        <authorList>
            <person name="Poppleton D.I."/>
            <person name="Gribaldo S."/>
        </authorList>
    </citation>
    <scope>NUCLEOTIDE SEQUENCE [LARGE SCALE GENOMIC DNA]</scope>
    <source>
        <strain evidence="5 6">CTT3</strain>
    </source>
</reference>
<dbReference type="SUPFAM" id="SSF52821">
    <property type="entry name" value="Rhodanese/Cell cycle control phosphatase"/>
    <property type="match status" value="2"/>
</dbReference>
<dbReference type="EMBL" id="MCIB01000039">
    <property type="protein sequence ID" value="RKD29020.1"/>
    <property type="molecule type" value="Genomic_DNA"/>
</dbReference>
<dbReference type="Proteomes" id="UP000284177">
    <property type="component" value="Unassembled WGS sequence"/>
</dbReference>
<protein>
    <recommendedName>
        <fullName evidence="3">Sulfurtransferase</fullName>
    </recommendedName>
</protein>
<evidence type="ECO:0000256" key="1">
    <source>
        <dbReference type="ARBA" id="ARBA00022737"/>
    </source>
</evidence>
<comment type="caution">
    <text evidence="5">The sequence shown here is derived from an EMBL/GenBank/DDBJ whole genome shotgun (WGS) entry which is preliminary data.</text>
</comment>
<dbReference type="RefSeq" id="WP_120170680.1">
    <property type="nucleotide sequence ID" value="NZ_MCIB01000039.1"/>
</dbReference>
<gene>
    <name evidence="5" type="ORF">BET03_06650</name>
</gene>
<feature type="domain" description="Rhodanese" evidence="4">
    <location>
        <begin position="205"/>
        <end position="323"/>
    </location>
</feature>
<dbReference type="InterPro" id="IPR001763">
    <property type="entry name" value="Rhodanese-like_dom"/>
</dbReference>
<dbReference type="InterPro" id="IPR051126">
    <property type="entry name" value="Thiosulfate_sulfurtransferase"/>
</dbReference>
<dbReference type="Gene3D" id="3.40.250.10">
    <property type="entry name" value="Rhodanese-like domain"/>
    <property type="match status" value="2"/>
</dbReference>